<organism evidence="3 4">
    <name type="scientific">Metapseudomonas otitidis</name>
    <dbReference type="NCBI Taxonomy" id="319939"/>
    <lineage>
        <taxon>Bacteria</taxon>
        <taxon>Pseudomonadati</taxon>
        <taxon>Pseudomonadota</taxon>
        <taxon>Gammaproteobacteria</taxon>
        <taxon>Pseudomonadales</taxon>
        <taxon>Pseudomonadaceae</taxon>
        <taxon>Metapseudomonas</taxon>
    </lineage>
</organism>
<accession>A0A679GL39</accession>
<dbReference type="AlphaFoldDB" id="A0A679GL39"/>
<dbReference type="Proteomes" id="UP000501237">
    <property type="component" value="Chromosome"/>
</dbReference>
<dbReference type="Pfam" id="PF09718">
    <property type="entry name" value="Tape_meas_lam_C"/>
    <property type="match status" value="1"/>
</dbReference>
<dbReference type="EMBL" id="AP022642">
    <property type="protein sequence ID" value="BCA30162.1"/>
    <property type="molecule type" value="Genomic_DNA"/>
</dbReference>
<evidence type="ECO:0000259" key="1">
    <source>
        <dbReference type="Pfam" id="PF06791"/>
    </source>
</evidence>
<dbReference type="NCBIfam" id="TIGR01541">
    <property type="entry name" value="tape_meas_lam_C"/>
    <property type="match status" value="1"/>
</dbReference>
<dbReference type="RefSeq" id="WP_172434370.1">
    <property type="nucleotide sequence ID" value="NZ_AP022642.1"/>
</dbReference>
<dbReference type="GeneID" id="57399357"/>
<evidence type="ECO:0000313" key="4">
    <source>
        <dbReference type="Proteomes" id="UP000501237"/>
    </source>
</evidence>
<feature type="domain" description="Bacteriophage tail tape measure C-terminal" evidence="2">
    <location>
        <begin position="659"/>
        <end position="732"/>
    </location>
</feature>
<reference evidence="3 4" key="1">
    <citation type="journal article" date="2020" name="Microbiol. Resour. Announc.">
        <title>Complete genome sequence of Pseudomonas otitidis strain MrB4, isolated from Lake Biwa in Japan.</title>
        <authorList>
            <person name="Miyazaki K."/>
            <person name="Hase E."/>
            <person name="Maruya T."/>
        </authorList>
    </citation>
    <scope>NUCLEOTIDE SEQUENCE [LARGE SCALE GENOMIC DNA]</scope>
    <source>
        <strain evidence="3 4">MrB4</strain>
    </source>
</reference>
<protein>
    <recommendedName>
        <fullName evidence="5">Phage tail tape measure protein</fullName>
    </recommendedName>
</protein>
<evidence type="ECO:0000313" key="3">
    <source>
        <dbReference type="EMBL" id="BCA30162.1"/>
    </source>
</evidence>
<dbReference type="Pfam" id="PF06791">
    <property type="entry name" value="TMP_2"/>
    <property type="match status" value="1"/>
</dbReference>
<proteinExistence type="predicted"/>
<feature type="domain" description="Bacteriophage tail tape measure N-terminal" evidence="1">
    <location>
        <begin position="65"/>
        <end position="266"/>
    </location>
</feature>
<dbReference type="InterPro" id="IPR009628">
    <property type="entry name" value="Phage_tape_measure_N"/>
</dbReference>
<dbReference type="Pfam" id="PF24622">
    <property type="entry name" value="TMP_4"/>
    <property type="match status" value="1"/>
</dbReference>
<name>A0A679GL39_9GAMM</name>
<evidence type="ECO:0008006" key="5">
    <source>
        <dbReference type="Google" id="ProtNLM"/>
    </source>
</evidence>
<gene>
    <name evidence="3" type="ORF">PtoMrB4_41390</name>
</gene>
<sequence length="880" mass="94285">MDIASLGIEVRADGVNRATQDLNRLSQACDEVDSAAEGVGQSFRQTSQGLGSANAQTRQAAINLRDVGVSARQTQAALRQLPAQFSDIVISLQGGQNPLSVFLQQGSQIKDSFGGVGPALRETARYAAGLINPFTVGASVVGALGIAAYKGSQEITAFNKSLILTNSYATSTGEQLQYLSKQYADLLGVTQGSASSALAGVAGSGFFTGTQFEDVSRAAIAMQDTVGKSIDDTVSEFRKLADDPVNAAIKLNDQYHVLTATTYEQIAAMAEQGDQAGAASLAISTFADAQVKMSMDVKENLGILESAWRSLGKTADEAWDSMKGIGREQTLEDQLAVQQEKLQRLRQIGGGVGIFDNSFDVKRTQEEVTRLFGLITERDSKAFQTTIETANREEGLRAQQFVNGVSDLVKSNKDKRKEMTEKLDKAIVVLQRENPESEFLKAENLAALRAGIDEKYKDPKTRTPRQKAFQDDAATRMLLSLKEQQGALESQLLVNEKLTAEQKKRAEFEALIAQLKSKDVLTTEQKSLLASQDAIKAQLDRNVAISEEVRLRQESIKFQERAAQIEARIKSASEGRKERYQRLLEGAGLGARERQRLNEQNDLSREYTKARSLLAESASENKISGSQYESELAKINSIYKSELASIDNFYREDDKKRANWVNGANDAFADYIDSAKNVSGQTYDLFNKAFGGIEDSIVDFVMTGKLSFSDLANSIIADLVRIEARKAIAFAIGGSESGGGSGFGGLLKLGFTAASAYFGGGLSASAAGSLAAGSSQLGYAQDLSNFVAGARAGGGPVSAGSMYQVGENNRPELLTQGGRSYLIPGDGGNVTPIRGNSGGGGPVTNVFNLPNVTNAREAKEAAGILQRSVGRAVQGSGRYM</sequence>
<dbReference type="KEGG" id="poj:PtoMrB4_41390"/>
<evidence type="ECO:0000259" key="2">
    <source>
        <dbReference type="Pfam" id="PF09718"/>
    </source>
</evidence>
<dbReference type="InterPro" id="IPR006431">
    <property type="entry name" value="Phage_tape_meas_C"/>
</dbReference>